<organism evidence="1 2">
    <name type="scientific">Breznakiella homolactica</name>
    <dbReference type="NCBI Taxonomy" id="2798577"/>
    <lineage>
        <taxon>Bacteria</taxon>
        <taxon>Pseudomonadati</taxon>
        <taxon>Spirochaetota</taxon>
        <taxon>Spirochaetia</taxon>
        <taxon>Spirochaetales</taxon>
        <taxon>Breznakiellaceae</taxon>
        <taxon>Breznakiella</taxon>
    </lineage>
</organism>
<keyword evidence="2" id="KW-1185">Reference proteome</keyword>
<accession>A0A7T8BA20</accession>
<sequence>MDIKLYKLKVKKGKEKVAKEWLAFLKENTDQGSQLLKNEKAYLEAYFCAKESGTMYVYMFFAAEDVDYSNKTAKKSKSPLDEKHFAYMKECINLLAGDIMDCLFYMDNLEDLKT</sequence>
<dbReference type="RefSeq" id="WP_215625079.1">
    <property type="nucleotide sequence ID" value="NZ_CP067089.2"/>
</dbReference>
<dbReference type="InterPro" id="IPR046174">
    <property type="entry name" value="DUF6176"/>
</dbReference>
<evidence type="ECO:0000313" key="1">
    <source>
        <dbReference type="EMBL" id="QQO07773.1"/>
    </source>
</evidence>
<evidence type="ECO:0000313" key="2">
    <source>
        <dbReference type="Proteomes" id="UP000595917"/>
    </source>
</evidence>
<dbReference type="EMBL" id="CP067089">
    <property type="protein sequence ID" value="QQO07773.1"/>
    <property type="molecule type" value="Genomic_DNA"/>
</dbReference>
<dbReference type="Proteomes" id="UP000595917">
    <property type="component" value="Chromosome"/>
</dbReference>
<proteinExistence type="predicted"/>
<dbReference type="Pfam" id="PF19673">
    <property type="entry name" value="DUF6176"/>
    <property type="match status" value="1"/>
</dbReference>
<protein>
    <submittedName>
        <fullName evidence="1">Uncharacterized protein</fullName>
    </submittedName>
</protein>
<dbReference type="AlphaFoldDB" id="A0A7T8BA20"/>
<name>A0A7T8BA20_9SPIR</name>
<dbReference type="KEGG" id="bhc:JFL75_12570"/>
<reference evidence="1" key="1">
    <citation type="submission" date="2021-01" db="EMBL/GenBank/DDBJ databases">
        <title>Description of Breznakiella homolactica.</title>
        <authorList>
            <person name="Song Y."/>
            <person name="Brune A."/>
        </authorList>
    </citation>
    <scope>NUCLEOTIDE SEQUENCE</scope>
    <source>
        <strain evidence="1">RmG30</strain>
    </source>
</reference>
<gene>
    <name evidence="1" type="ORF">JFL75_12570</name>
</gene>